<dbReference type="Pfam" id="PF14870">
    <property type="entry name" value="PSII_BNR"/>
    <property type="match status" value="1"/>
</dbReference>
<feature type="domain" description="PKD" evidence="3">
    <location>
        <begin position="849"/>
        <end position="934"/>
    </location>
</feature>
<comment type="caution">
    <text evidence="4">The sequence shown here is derived from an EMBL/GenBank/DDBJ whole genome shotgun (WGS) entry which is preliminary data.</text>
</comment>
<gene>
    <name evidence="4" type="ORF">M3P09_09860</name>
</gene>
<dbReference type="InterPro" id="IPR052025">
    <property type="entry name" value="Xyloglucanase_GH74"/>
</dbReference>
<feature type="domain" description="PKD" evidence="3">
    <location>
        <begin position="1162"/>
        <end position="1230"/>
    </location>
</feature>
<dbReference type="Pfam" id="PF18911">
    <property type="entry name" value="PKD_4"/>
    <property type="match status" value="3"/>
</dbReference>
<feature type="domain" description="PKD" evidence="3">
    <location>
        <begin position="1248"/>
        <end position="1316"/>
    </location>
</feature>
<dbReference type="NCBIfam" id="TIGR04183">
    <property type="entry name" value="Por_Secre_tail"/>
    <property type="match status" value="1"/>
</dbReference>
<name>A0ABT0QH69_9FLAO</name>
<evidence type="ECO:0000259" key="3">
    <source>
        <dbReference type="PROSITE" id="PS50093"/>
    </source>
</evidence>
<dbReference type="Pfam" id="PF13385">
    <property type="entry name" value="Laminin_G_3"/>
    <property type="match status" value="1"/>
</dbReference>
<dbReference type="InterPro" id="IPR026444">
    <property type="entry name" value="Secre_tail"/>
</dbReference>
<proteinExistence type="predicted"/>
<dbReference type="InterPro" id="IPR013320">
    <property type="entry name" value="ConA-like_dom_sf"/>
</dbReference>
<protein>
    <submittedName>
        <fullName evidence="4">PKD domain-containing protein</fullName>
    </submittedName>
</protein>
<keyword evidence="2" id="KW-1015">Disulfide bond</keyword>
<evidence type="ECO:0000256" key="2">
    <source>
        <dbReference type="ARBA" id="ARBA00023157"/>
    </source>
</evidence>
<dbReference type="PANTHER" id="PTHR43739:SF5">
    <property type="entry name" value="EXO-ALPHA-SIALIDASE"/>
    <property type="match status" value="1"/>
</dbReference>
<dbReference type="Gene3D" id="2.130.10.10">
    <property type="entry name" value="YVTN repeat-like/Quinoprotein amine dehydrogenase"/>
    <property type="match status" value="4"/>
</dbReference>
<dbReference type="CDD" id="cd15482">
    <property type="entry name" value="Sialidase_non-viral"/>
    <property type="match status" value="1"/>
</dbReference>
<reference evidence="4" key="1">
    <citation type="submission" date="2022-05" db="EMBL/GenBank/DDBJ databases">
        <authorList>
            <person name="Park J.-S."/>
        </authorList>
    </citation>
    <scope>NUCLEOTIDE SEQUENCE</scope>
    <source>
        <strain evidence="4">2012CJ34-3</strain>
    </source>
</reference>
<dbReference type="Gene3D" id="2.60.40.10">
    <property type="entry name" value="Immunoglobulins"/>
    <property type="match status" value="4"/>
</dbReference>
<dbReference type="SUPFAM" id="SSF110296">
    <property type="entry name" value="Oligoxyloglucan reducing end-specific cellobiohydrolase"/>
    <property type="match status" value="2"/>
</dbReference>
<dbReference type="RefSeq" id="WP_249973009.1">
    <property type="nucleotide sequence ID" value="NZ_JAMFLZ010000003.1"/>
</dbReference>
<keyword evidence="1" id="KW-0732">Signal</keyword>
<dbReference type="PANTHER" id="PTHR43739">
    <property type="entry name" value="XYLOGLUCANASE (EUROFUNG)"/>
    <property type="match status" value="1"/>
</dbReference>
<sequence>MHIKKNTIIIVFLALTLNLTLVAQEKVKAIEDYPIWIDMMEQSSVNMEDARKAFDAYWKHNTHFKGDRSKQFERWYVINSKRLDAYGNVISAEQVRQEFQRMRSFGNFEQKGKWYNYGPITVGPRNGIKKDGGRVKDIAFHPTDENTYLVSCFKSGLFKTTDAGLTWTPLTDQLPQEVYISKILPSNPSTIFIGTNSGVLKSIDGGNTWSNTSLASTKTNALIIKPNEENVLIAGTQSGIYRSTNEGSTWTQVQSASNVEELRVHPTNSSIMYAGTNGSTSQFFRSTDGGATWAEDTSFGQGAFMKIAVTPAEPNYVYVINSRDHLNQDSFEGVYRSTDSGLTFTKQSGETPCITGYDNSGAISRGQPNYNLFIVSDPNNANIVYAGGVKSWKSINGGISWTQVFNDVTSDGGGLHLDQLTWSYSPINDKLFAVNDGGIYFLNTNDKFQSITDGLPIAEVWECTQSQQNPTNVAGGTFHCGIKLNKDGVWLSPWGGDEATVLFDYSDDTYAYHFKYEKISRSVDGGLSFQRINSSSADRGFYTGTGVLDKSDVNTLFVGLFEVEKINNARTATSSQAWDKISSFGGNSRIEKIEQCDANHNIMYVSREGNNFYRSDNVRAASPNFTDLTSNLPASGKVTDIATHPTNENLVYILLGSQIYKSEDKGSSWTNISIGLPGVALLEMIYDKSSDEGIYVGTDIGIYYKDATLSSWIDYSDGLPVIRVSGMDIYYGATREESFLTVSTDGRGFWRSELNDITATAPTVGFSSNRTSIYQDGQIEFVNESTEISVGSFLWTFEGGSPATSVERNPIVTYNTIGNYDVTLTYFTNAGTTTKSTPNYITVEAPVVPTADFSVNNQTVFQGNALEFIDTSLGDPTSWLWTFEGGTPSTSTEQNPIITYNTLGNYKVTLEATNLAGTNTKEVVDYITVTENTGSGPLQAQYNFQGNLIDDSSYSRNLIVEGGFTPSYIADNNSNLNSAYQAPNESNKYLTNNYKGIGVNGERTVTAWIKTNNAGTRKTIVSWGQNSPGQMFNVMIENGNIRVEGGGCNVQNDDSTVARLDDDTWRHIAVTYNPSDGDRAKDIKLYIDGVYYANQPDSGDSFNSEATVINTDITTNNIQIGNANYNAGYYWRGALDDVRIYSVALTAEEVVTVMNETPDMPPVANFVASDTNIFSGDDVDFNDTSIGNPTSWSWVFEGGTPTTSILKNPTVNYSTIGTYKVTLTATNAFGADTKEIVDYISVTQRPAPTANFSANNLEIFEGDSVNFTDTSADDPTSWLWAFEGGTPTSSTEQNPVITYNTEGTYKVTLTASNTIGDDTKEEVNYITVYKPLGLPIDNYTIQITGETCRNSNNGIIDITVKEDYDYTATITGSNISEITQAFSVSNPLHIENLPAGTYQVCITITGVTYYNKCFTVVVSQPEDLSVLSKVNTKSKTVSLTLFGASSYTIELNDKKYFTSKNEITLDLESNKNNTLKVSTDLNCQGVFEENIMLNDTIFYPNPVSNKLTISTRKLFEKADTILLTIFSVNGKQVLSKEYKTPSNGKIRVNTEPLQKGIYIVSLISNEDVVNYKIIKQ</sequence>
<dbReference type="InterPro" id="IPR013783">
    <property type="entry name" value="Ig-like_fold"/>
</dbReference>
<dbReference type="SUPFAM" id="SSF49299">
    <property type="entry name" value="PKD domain"/>
    <property type="match status" value="4"/>
</dbReference>
<dbReference type="CDD" id="cd00146">
    <property type="entry name" value="PKD"/>
    <property type="match status" value="4"/>
</dbReference>
<organism evidence="4 5">
    <name type="scientific">Jejuia spongiicola</name>
    <dbReference type="NCBI Taxonomy" id="2942207"/>
    <lineage>
        <taxon>Bacteria</taxon>
        <taxon>Pseudomonadati</taxon>
        <taxon>Bacteroidota</taxon>
        <taxon>Flavobacteriia</taxon>
        <taxon>Flavobacteriales</taxon>
        <taxon>Flavobacteriaceae</taxon>
        <taxon>Jejuia</taxon>
    </lineage>
</organism>
<dbReference type="Proteomes" id="UP001165381">
    <property type="component" value="Unassembled WGS sequence"/>
</dbReference>
<dbReference type="InterPro" id="IPR000601">
    <property type="entry name" value="PKD_dom"/>
</dbReference>
<dbReference type="InterPro" id="IPR022409">
    <property type="entry name" value="PKD/Chitinase_dom"/>
</dbReference>
<dbReference type="InterPro" id="IPR028203">
    <property type="entry name" value="PSII_CF48-like_dom"/>
</dbReference>
<keyword evidence="5" id="KW-1185">Reference proteome</keyword>
<evidence type="ECO:0000256" key="1">
    <source>
        <dbReference type="ARBA" id="ARBA00022729"/>
    </source>
</evidence>
<dbReference type="Gene3D" id="2.60.120.200">
    <property type="match status" value="1"/>
</dbReference>
<dbReference type="InterPro" id="IPR006558">
    <property type="entry name" value="LamG-like"/>
</dbReference>
<dbReference type="SMART" id="SM00089">
    <property type="entry name" value="PKD"/>
    <property type="match status" value="4"/>
</dbReference>
<dbReference type="SUPFAM" id="SSF49899">
    <property type="entry name" value="Concanavalin A-like lectins/glucanases"/>
    <property type="match status" value="1"/>
</dbReference>
<evidence type="ECO:0000313" key="5">
    <source>
        <dbReference type="Proteomes" id="UP001165381"/>
    </source>
</evidence>
<feature type="domain" description="PKD" evidence="3">
    <location>
        <begin position="762"/>
        <end position="848"/>
    </location>
</feature>
<dbReference type="EMBL" id="JAMFLZ010000003">
    <property type="protein sequence ID" value="MCL6295300.1"/>
    <property type="molecule type" value="Genomic_DNA"/>
</dbReference>
<dbReference type="InterPro" id="IPR035986">
    <property type="entry name" value="PKD_dom_sf"/>
</dbReference>
<dbReference type="InterPro" id="IPR015943">
    <property type="entry name" value="WD40/YVTN_repeat-like_dom_sf"/>
</dbReference>
<dbReference type="SMART" id="SM00560">
    <property type="entry name" value="LamGL"/>
    <property type="match status" value="1"/>
</dbReference>
<dbReference type="PROSITE" id="PS50093">
    <property type="entry name" value="PKD"/>
    <property type="match status" value="4"/>
</dbReference>
<accession>A0ABT0QH69</accession>
<dbReference type="Pfam" id="PF18962">
    <property type="entry name" value="Por_Secre_tail"/>
    <property type="match status" value="1"/>
</dbReference>
<evidence type="ECO:0000313" key="4">
    <source>
        <dbReference type="EMBL" id="MCL6295300.1"/>
    </source>
</evidence>